<evidence type="ECO:0000313" key="3">
    <source>
        <dbReference type="EMBL" id="SHG56539.1"/>
    </source>
</evidence>
<gene>
    <name evidence="2" type="ORF">GT747_05650</name>
    <name evidence="3" type="ORF">SAMN05444424_2709</name>
</gene>
<evidence type="ECO:0000256" key="1">
    <source>
        <dbReference type="SAM" id="Phobius"/>
    </source>
</evidence>
<protein>
    <submittedName>
        <fullName evidence="3">Cell division protein FtsL</fullName>
    </submittedName>
</protein>
<organism evidence="3 4">
    <name type="scientific">Bittarella massiliensis</name>
    <name type="common">ex Durand et al. 2017</name>
    <dbReference type="NCBI Taxonomy" id="1720313"/>
    <lineage>
        <taxon>Bacteria</taxon>
        <taxon>Bacillati</taxon>
        <taxon>Bacillota</taxon>
        <taxon>Clostridia</taxon>
        <taxon>Eubacteriales</taxon>
        <taxon>Oscillospiraceae</taxon>
        <taxon>Bittarella (ex Durand et al. 2017)</taxon>
    </lineage>
</organism>
<dbReference type="AlphaFoldDB" id="A0AAQ1RX70"/>
<keyword evidence="5" id="KW-1185">Reference proteome</keyword>
<dbReference type="Proteomes" id="UP000474718">
    <property type="component" value="Unassembled WGS sequence"/>
</dbReference>
<feature type="transmembrane region" description="Helical" evidence="1">
    <location>
        <begin position="39"/>
        <end position="57"/>
    </location>
</feature>
<name>A0AAQ1RX70_9FIRM</name>
<keyword evidence="1" id="KW-0472">Membrane</keyword>
<dbReference type="EMBL" id="WWVX01000003">
    <property type="protein sequence ID" value="MZL69252.1"/>
    <property type="molecule type" value="Genomic_DNA"/>
</dbReference>
<dbReference type="Proteomes" id="UP000184089">
    <property type="component" value="Unassembled WGS sequence"/>
</dbReference>
<evidence type="ECO:0000313" key="4">
    <source>
        <dbReference type="Proteomes" id="UP000184089"/>
    </source>
</evidence>
<evidence type="ECO:0000313" key="5">
    <source>
        <dbReference type="Proteomes" id="UP000474718"/>
    </source>
</evidence>
<dbReference type="GO" id="GO:0051301">
    <property type="term" value="P:cell division"/>
    <property type="evidence" value="ECO:0007669"/>
    <property type="project" value="UniProtKB-KW"/>
</dbReference>
<keyword evidence="1" id="KW-0812">Transmembrane</keyword>
<keyword evidence="1" id="KW-1133">Transmembrane helix</keyword>
<keyword evidence="3" id="KW-0131">Cell cycle</keyword>
<comment type="caution">
    <text evidence="3">The sequence shown here is derived from an EMBL/GenBank/DDBJ whole genome shotgun (WGS) entry which is preliminary data.</text>
</comment>
<proteinExistence type="predicted"/>
<sequence length="154" mass="17241">MRNTSEAQAYDLSLFENREPRMRVIKNEKPLPQKKSTPAAKILLAAVVVILAGMMLYSRVQLVELGDDLRTAKTELESTQSETTRLNMQVESKMSLAHVEEYAQNTLGLVKVDNQQVEYVSLNQENKVYVAKNDSPAKGILGTIGNKIKEYLGL</sequence>
<accession>A0AAQ1RX70</accession>
<reference evidence="2 5" key="3">
    <citation type="journal article" date="2019" name="Nat. Med.">
        <title>A library of human gut bacterial isolates paired with longitudinal multiomics data enables mechanistic microbiome research.</title>
        <authorList>
            <person name="Poyet M."/>
            <person name="Groussin M."/>
            <person name="Gibbons S.M."/>
            <person name="Avila-Pacheco J."/>
            <person name="Jiang X."/>
            <person name="Kearney S.M."/>
            <person name="Perrotta A.R."/>
            <person name="Berdy B."/>
            <person name="Zhao S."/>
            <person name="Lieberman T.D."/>
            <person name="Swanson P.K."/>
            <person name="Smith M."/>
            <person name="Roesemann S."/>
            <person name="Alexander J.E."/>
            <person name="Rich S.A."/>
            <person name="Livny J."/>
            <person name="Vlamakis H."/>
            <person name="Clish C."/>
            <person name="Bullock K."/>
            <person name="Deik A."/>
            <person name="Scott J."/>
            <person name="Pierce K.A."/>
            <person name="Xavier R.J."/>
            <person name="Alm E.J."/>
        </authorList>
    </citation>
    <scope>NUCLEOTIDE SEQUENCE [LARGE SCALE GENOMIC DNA]</scope>
    <source>
        <strain evidence="2 5">BIOML-A2</strain>
    </source>
</reference>
<dbReference type="EMBL" id="FQVY01000005">
    <property type="protein sequence ID" value="SHG56539.1"/>
    <property type="molecule type" value="Genomic_DNA"/>
</dbReference>
<keyword evidence="3" id="KW-0132">Cell division</keyword>
<dbReference type="RefSeq" id="WP_021661166.1">
    <property type="nucleotide sequence ID" value="NZ_FQVY01000005.1"/>
</dbReference>
<evidence type="ECO:0000313" key="2">
    <source>
        <dbReference type="EMBL" id="MZL69252.1"/>
    </source>
</evidence>
<reference evidence="3" key="2">
    <citation type="submission" date="2016-11" db="EMBL/GenBank/DDBJ databases">
        <authorList>
            <person name="Varghese N."/>
            <person name="Submissions S."/>
        </authorList>
    </citation>
    <scope>NUCLEOTIDE SEQUENCE</scope>
    <source>
        <strain evidence="3">DSM 4029</strain>
    </source>
</reference>
<reference evidence="4" key="1">
    <citation type="submission" date="2016-11" db="EMBL/GenBank/DDBJ databases">
        <authorList>
            <person name="Jaros S."/>
            <person name="Januszkiewicz K."/>
            <person name="Wedrychowicz H."/>
        </authorList>
    </citation>
    <scope>NUCLEOTIDE SEQUENCE [LARGE SCALE GENOMIC DNA]</scope>
    <source>
        <strain evidence="4">DSM 4029</strain>
    </source>
</reference>